<dbReference type="Pfam" id="PF01263">
    <property type="entry name" value="Aldose_epim"/>
    <property type="match status" value="1"/>
</dbReference>
<reference evidence="1 2" key="1">
    <citation type="submission" date="2020-04" db="EMBL/GenBank/DDBJ databases">
        <title>Novel Paenibacillus strain UniB2 isolated from commercial digestive syrup.</title>
        <authorList>
            <person name="Thorat V."/>
            <person name="Kirdat K."/>
            <person name="Tiwarekar B."/>
            <person name="Yadav A."/>
        </authorList>
    </citation>
    <scope>NUCLEOTIDE SEQUENCE [LARGE SCALE GENOMIC DNA]</scope>
    <source>
        <strain evidence="1 2">UniB2</strain>
    </source>
</reference>
<sequence length="279" mass="31147">MVELSEASTRSRVLLCPERGGIALACRLNGYELFYLDEATFLDPSANIRGGNPVLFPISGPVAGGEYEWEGKRYAMKQHGVARTEAWRIADTSEDGVASVTLSLSSSERTREAFPFDFELRFTYELKEGRLSIRQQYRNLSDRAMPMYPGFHPYFATSAKDLPYATDAKRYLDYNDGQVKPYEGRLDLGPMQESAALLDASRPEISFPLDSGITVTMAYSEAFKYVVLWSVPGKPFVCVEPWMALPGELERREELVQVPPGGETEAFLTLRAAHGSTRG</sequence>
<dbReference type="PANTHER" id="PTHR11122:SF13">
    <property type="entry name" value="GLUCOSE-6-PHOSPHATE 1-EPIMERASE"/>
    <property type="match status" value="1"/>
</dbReference>
<dbReference type="InterPro" id="IPR011013">
    <property type="entry name" value="Gal_mutarotase_sf_dom"/>
</dbReference>
<dbReference type="InterPro" id="IPR008183">
    <property type="entry name" value="Aldose_1/G6P_1-epimerase"/>
</dbReference>
<evidence type="ECO:0000313" key="1">
    <source>
        <dbReference type="EMBL" id="QJC54517.1"/>
    </source>
</evidence>
<dbReference type="SUPFAM" id="SSF74650">
    <property type="entry name" value="Galactose mutarotase-like"/>
    <property type="match status" value="1"/>
</dbReference>
<name>A0A6H2H4D5_9BACL</name>
<dbReference type="EMBL" id="CP051428">
    <property type="protein sequence ID" value="QJC54517.1"/>
    <property type="molecule type" value="Genomic_DNA"/>
</dbReference>
<accession>A0A6H2H4D5</accession>
<dbReference type="GO" id="GO:0016853">
    <property type="term" value="F:isomerase activity"/>
    <property type="evidence" value="ECO:0007669"/>
    <property type="project" value="InterPro"/>
</dbReference>
<dbReference type="GO" id="GO:0030246">
    <property type="term" value="F:carbohydrate binding"/>
    <property type="evidence" value="ECO:0007669"/>
    <property type="project" value="InterPro"/>
</dbReference>
<gene>
    <name evidence="1" type="ORF">HGI30_20835</name>
</gene>
<dbReference type="Proteomes" id="UP000502136">
    <property type="component" value="Chromosome"/>
</dbReference>
<organism evidence="1 2">
    <name type="scientific">Paenibacillus albicereus</name>
    <dbReference type="NCBI Taxonomy" id="2726185"/>
    <lineage>
        <taxon>Bacteria</taxon>
        <taxon>Bacillati</taxon>
        <taxon>Bacillota</taxon>
        <taxon>Bacilli</taxon>
        <taxon>Bacillales</taxon>
        <taxon>Paenibacillaceae</taxon>
        <taxon>Paenibacillus</taxon>
    </lineage>
</organism>
<dbReference type="InterPro" id="IPR014718">
    <property type="entry name" value="GH-type_carb-bd"/>
</dbReference>
<dbReference type="GO" id="GO:0005975">
    <property type="term" value="P:carbohydrate metabolic process"/>
    <property type="evidence" value="ECO:0007669"/>
    <property type="project" value="InterPro"/>
</dbReference>
<dbReference type="Gene3D" id="2.70.98.10">
    <property type="match status" value="1"/>
</dbReference>
<protein>
    <submittedName>
        <fullName evidence="1">Aldose epimerase</fullName>
    </submittedName>
</protein>
<dbReference type="AlphaFoldDB" id="A0A6H2H4D5"/>
<dbReference type="KEGG" id="palr:HGI30_20835"/>
<proteinExistence type="predicted"/>
<dbReference type="PANTHER" id="PTHR11122">
    <property type="entry name" value="APOSPORY-ASSOCIATED PROTEIN C-RELATED"/>
    <property type="match status" value="1"/>
</dbReference>
<keyword evidence="2" id="KW-1185">Reference proteome</keyword>
<evidence type="ECO:0000313" key="2">
    <source>
        <dbReference type="Proteomes" id="UP000502136"/>
    </source>
</evidence>